<dbReference type="Pfam" id="PF00877">
    <property type="entry name" value="NLPC_P60"/>
    <property type="match status" value="1"/>
</dbReference>
<keyword evidence="7" id="KW-1185">Reference proteome</keyword>
<proteinExistence type="inferred from homology"/>
<accession>A0A075R5A9</accession>
<comment type="similarity">
    <text evidence="1">Belongs to the peptidase C40 family.</text>
</comment>
<sequence length="153" mass="17377">MNKKITSKRNNQPTGCIIGRNIIATAEQYLGIPYKYCSSRKEKTTMDCSGFTMWAYKEGAGINLGAGGARSQYKQGTPIPRSKLRVGDLVFFSTKKTMKYPKKSINRIGHVGIYAGNNQVLHIYGKEGVKYSNMSKGWWNNHYERAARYLHRE</sequence>
<dbReference type="PANTHER" id="PTHR47053:SF1">
    <property type="entry name" value="MUREIN DD-ENDOPEPTIDASE MEPH-RELATED"/>
    <property type="match status" value="1"/>
</dbReference>
<feature type="domain" description="NlpC/P60" evidence="5">
    <location>
        <begin position="16"/>
        <end position="150"/>
    </location>
</feature>
<keyword evidence="6" id="KW-0121">Carboxypeptidase</keyword>
<evidence type="ECO:0000313" key="7">
    <source>
        <dbReference type="Proteomes" id="UP000005850"/>
    </source>
</evidence>
<dbReference type="GO" id="GO:0006508">
    <property type="term" value="P:proteolysis"/>
    <property type="evidence" value="ECO:0007669"/>
    <property type="project" value="UniProtKB-KW"/>
</dbReference>
<dbReference type="RefSeq" id="WP_003336129.1">
    <property type="nucleotide sequence ID" value="NZ_CP007806.1"/>
</dbReference>
<evidence type="ECO:0000259" key="5">
    <source>
        <dbReference type="PROSITE" id="PS51935"/>
    </source>
</evidence>
<dbReference type="InterPro" id="IPR000064">
    <property type="entry name" value="NLP_P60_dom"/>
</dbReference>
<keyword evidence="4" id="KW-0788">Thiol protease</keyword>
<gene>
    <name evidence="6" type="ORF">BRLA_c027200</name>
</gene>
<name>A0A075R5A9_BRELA</name>
<dbReference type="PANTHER" id="PTHR47053">
    <property type="entry name" value="MUREIN DD-ENDOPEPTIDASE MEPH-RELATED"/>
    <property type="match status" value="1"/>
</dbReference>
<evidence type="ECO:0000256" key="1">
    <source>
        <dbReference type="ARBA" id="ARBA00007074"/>
    </source>
</evidence>
<dbReference type="GO" id="GO:0004180">
    <property type="term" value="F:carboxypeptidase activity"/>
    <property type="evidence" value="ECO:0007669"/>
    <property type="project" value="UniProtKB-KW"/>
</dbReference>
<dbReference type="InterPro" id="IPR038765">
    <property type="entry name" value="Papain-like_cys_pep_sf"/>
</dbReference>
<dbReference type="HOGENOM" id="CLU_016043_8_1_9"/>
<evidence type="ECO:0000256" key="4">
    <source>
        <dbReference type="ARBA" id="ARBA00022807"/>
    </source>
</evidence>
<dbReference type="EC" id="3.4.-.-" evidence="6"/>
<protein>
    <submittedName>
        <fullName evidence="6">Murein DD-endopeptidase MepS/murein LD-carboxypeptidase</fullName>
        <ecNumber evidence="6">3.4.-.-</ecNumber>
    </submittedName>
</protein>
<dbReference type="AlphaFoldDB" id="A0A075R5A9"/>
<dbReference type="eggNOG" id="COG0791">
    <property type="taxonomic scope" value="Bacteria"/>
</dbReference>
<dbReference type="Proteomes" id="UP000005850">
    <property type="component" value="Chromosome"/>
</dbReference>
<dbReference type="KEGG" id="blr:BRLA_c027200"/>
<dbReference type="SUPFAM" id="SSF54001">
    <property type="entry name" value="Cysteine proteinases"/>
    <property type="match status" value="1"/>
</dbReference>
<dbReference type="GO" id="GO:0008234">
    <property type="term" value="F:cysteine-type peptidase activity"/>
    <property type="evidence" value="ECO:0007669"/>
    <property type="project" value="UniProtKB-KW"/>
</dbReference>
<organism evidence="6 7">
    <name type="scientific">Brevibacillus laterosporus LMG 15441</name>
    <dbReference type="NCBI Taxonomy" id="1042163"/>
    <lineage>
        <taxon>Bacteria</taxon>
        <taxon>Bacillati</taxon>
        <taxon>Bacillota</taxon>
        <taxon>Bacilli</taxon>
        <taxon>Bacillales</taxon>
        <taxon>Paenibacillaceae</taxon>
        <taxon>Brevibacillus</taxon>
    </lineage>
</organism>
<keyword evidence="3 6" id="KW-0378">Hydrolase</keyword>
<reference evidence="6 7" key="1">
    <citation type="journal article" date="2011" name="J. Bacteriol.">
        <title>Genome sequence of Brevibacillus laterosporus LMG 15441, a pathogen of invertebrates.</title>
        <authorList>
            <person name="Djukic M."/>
            <person name="Poehlein A."/>
            <person name="Thurmer A."/>
            <person name="Daniel R."/>
        </authorList>
    </citation>
    <scope>NUCLEOTIDE SEQUENCE [LARGE SCALE GENOMIC DNA]</scope>
    <source>
        <strain evidence="6 7">LMG 15441</strain>
    </source>
</reference>
<dbReference type="EMBL" id="CP007806">
    <property type="protein sequence ID" value="AIG27039.1"/>
    <property type="molecule type" value="Genomic_DNA"/>
</dbReference>
<evidence type="ECO:0000256" key="2">
    <source>
        <dbReference type="ARBA" id="ARBA00022670"/>
    </source>
</evidence>
<evidence type="ECO:0000313" key="6">
    <source>
        <dbReference type="EMBL" id="AIG27039.1"/>
    </source>
</evidence>
<keyword evidence="2" id="KW-0645">Protease</keyword>
<dbReference type="Gene3D" id="3.90.1720.10">
    <property type="entry name" value="endopeptidase domain like (from Nostoc punctiforme)"/>
    <property type="match status" value="1"/>
</dbReference>
<dbReference type="PROSITE" id="PS51935">
    <property type="entry name" value="NLPC_P60"/>
    <property type="match status" value="1"/>
</dbReference>
<dbReference type="InterPro" id="IPR051202">
    <property type="entry name" value="Peptidase_C40"/>
</dbReference>
<evidence type="ECO:0000256" key="3">
    <source>
        <dbReference type="ARBA" id="ARBA00022801"/>
    </source>
</evidence>
<dbReference type="STRING" id="1042163.BRLA_c027200"/>